<dbReference type="InterPro" id="IPR019675">
    <property type="entry name" value="DUF2550"/>
</dbReference>
<keyword evidence="3" id="KW-1185">Reference proteome</keyword>
<dbReference type="EMBL" id="JBHMDM010000001">
    <property type="protein sequence ID" value="MFB9375413.1"/>
    <property type="molecule type" value="Genomic_DNA"/>
</dbReference>
<reference evidence="2 3" key="1">
    <citation type="submission" date="2024-09" db="EMBL/GenBank/DDBJ databases">
        <authorList>
            <person name="Sun Q."/>
            <person name="Mori K."/>
        </authorList>
    </citation>
    <scope>NUCLEOTIDE SEQUENCE [LARGE SCALE GENOMIC DNA]</scope>
    <source>
        <strain evidence="2 3">TISTR 1856</strain>
    </source>
</reference>
<keyword evidence="1" id="KW-0472">Membrane</keyword>
<proteinExistence type="predicted"/>
<name>A0ABV5LMZ8_9ACTN</name>
<keyword evidence="1" id="KW-0812">Transmembrane</keyword>
<protein>
    <submittedName>
        <fullName evidence="2">DUF2550 domain-containing protein</fullName>
    </submittedName>
</protein>
<evidence type="ECO:0000313" key="2">
    <source>
        <dbReference type="EMBL" id="MFB9375413.1"/>
    </source>
</evidence>
<comment type="caution">
    <text evidence="2">The sequence shown here is derived from an EMBL/GenBank/DDBJ whole genome shotgun (WGS) entry which is preliminary data.</text>
</comment>
<evidence type="ECO:0000313" key="3">
    <source>
        <dbReference type="Proteomes" id="UP001589748"/>
    </source>
</evidence>
<dbReference type="RefSeq" id="WP_380136358.1">
    <property type="nucleotide sequence ID" value="NZ_JBHLUI010000006.1"/>
</dbReference>
<dbReference type="Proteomes" id="UP001589748">
    <property type="component" value="Unassembled WGS sequence"/>
</dbReference>
<evidence type="ECO:0000256" key="1">
    <source>
        <dbReference type="SAM" id="Phobius"/>
    </source>
</evidence>
<dbReference type="Pfam" id="PF10739">
    <property type="entry name" value="DUF2550"/>
    <property type="match status" value="1"/>
</dbReference>
<keyword evidence="1" id="KW-1133">Transmembrane helix</keyword>
<accession>A0ABV5LMZ8</accession>
<gene>
    <name evidence="2" type="ORF">ACFFVI_00375</name>
</gene>
<organism evidence="2 3">
    <name type="scientific">Kineococcus gynurae</name>
    <dbReference type="NCBI Taxonomy" id="452979"/>
    <lineage>
        <taxon>Bacteria</taxon>
        <taxon>Bacillati</taxon>
        <taxon>Actinomycetota</taxon>
        <taxon>Actinomycetes</taxon>
        <taxon>Kineosporiales</taxon>
        <taxon>Kineosporiaceae</taxon>
        <taxon>Kineococcus</taxon>
    </lineage>
</organism>
<sequence>MRELLVSLEVAGGVALLLLLSLVVVVLRRRRLTDRYGTFDCSLRRPGQARRWALGVARYESDRLDWYRVFSFSPRPSQTLSRGAILVLDRRVPDATEAMAVQPGALVVECAYEGQILALGMTQDEYTGFASWLESSPPGQGPGLS</sequence>
<feature type="transmembrane region" description="Helical" evidence="1">
    <location>
        <begin position="6"/>
        <end position="27"/>
    </location>
</feature>